<comment type="caution">
    <text evidence="2">The sequence shown here is derived from an EMBL/GenBank/DDBJ whole genome shotgun (WGS) entry which is preliminary data.</text>
</comment>
<evidence type="ECO:0000313" key="3">
    <source>
        <dbReference type="Proteomes" id="UP000660729"/>
    </source>
</evidence>
<proteinExistence type="predicted"/>
<dbReference type="EMBL" id="JABCIY010000314">
    <property type="protein sequence ID" value="KAF7185643.1"/>
    <property type="molecule type" value="Genomic_DNA"/>
</dbReference>
<keyword evidence="3" id="KW-1185">Reference proteome</keyword>
<name>A0A8H6R6W1_9PEZI</name>
<dbReference type="Proteomes" id="UP000660729">
    <property type="component" value="Unassembled WGS sequence"/>
</dbReference>
<accession>A0A8H6R6W1</accession>
<reference evidence="2" key="1">
    <citation type="submission" date="2020-04" db="EMBL/GenBank/DDBJ databases">
        <title>Draft genome resource of the tomato pathogen Pseudocercospora fuligena.</title>
        <authorList>
            <person name="Zaccaron A."/>
        </authorList>
    </citation>
    <scope>NUCLEOTIDE SEQUENCE</scope>
    <source>
        <strain evidence="2">PF001</strain>
    </source>
</reference>
<evidence type="ECO:0000313" key="2">
    <source>
        <dbReference type="EMBL" id="KAF7185643.1"/>
    </source>
</evidence>
<gene>
    <name evidence="2" type="ORF">HII31_13038</name>
</gene>
<protein>
    <submittedName>
        <fullName evidence="2">Uncharacterized protein</fullName>
    </submittedName>
</protein>
<feature type="region of interest" description="Disordered" evidence="1">
    <location>
        <begin position="1"/>
        <end position="43"/>
    </location>
</feature>
<sequence length="99" mass="10538">MGTSTRDNAPARAVDNSWKTDIGAGGDASGWQADGDTGGDNMNGGFSLHPSRWASVATVVTRCFNCREVDRNKVIALIYASSANQGLPRRGPHCQRVQC</sequence>
<evidence type="ECO:0000256" key="1">
    <source>
        <dbReference type="SAM" id="MobiDB-lite"/>
    </source>
</evidence>
<organism evidence="2 3">
    <name type="scientific">Pseudocercospora fuligena</name>
    <dbReference type="NCBI Taxonomy" id="685502"/>
    <lineage>
        <taxon>Eukaryota</taxon>
        <taxon>Fungi</taxon>
        <taxon>Dikarya</taxon>
        <taxon>Ascomycota</taxon>
        <taxon>Pezizomycotina</taxon>
        <taxon>Dothideomycetes</taxon>
        <taxon>Dothideomycetidae</taxon>
        <taxon>Mycosphaerellales</taxon>
        <taxon>Mycosphaerellaceae</taxon>
        <taxon>Pseudocercospora</taxon>
    </lineage>
</organism>
<dbReference type="AlphaFoldDB" id="A0A8H6R6W1"/>